<dbReference type="VEuPathDB" id="FungiDB:SPRG_07440"/>
<dbReference type="OMA" id="CLDHHND"/>
<dbReference type="Proteomes" id="UP000030745">
    <property type="component" value="Unassembled WGS sequence"/>
</dbReference>
<evidence type="ECO:0000256" key="1">
    <source>
        <dbReference type="SAM" id="MobiDB-lite"/>
    </source>
</evidence>
<dbReference type="GO" id="GO:0004407">
    <property type="term" value="F:histone deacetylase activity"/>
    <property type="evidence" value="ECO:0007669"/>
    <property type="project" value="TreeGrafter"/>
</dbReference>
<dbReference type="GO" id="GO:0005737">
    <property type="term" value="C:cytoplasm"/>
    <property type="evidence" value="ECO:0007669"/>
    <property type="project" value="TreeGrafter"/>
</dbReference>
<keyword evidence="4" id="KW-1185">Reference proteome</keyword>
<dbReference type="PANTHER" id="PTHR10625:SF26">
    <property type="entry name" value="HISTONE DEACETYLASE DOMAIN-CONTAINING PROTEIN"/>
    <property type="match status" value="1"/>
</dbReference>
<evidence type="ECO:0000259" key="2">
    <source>
        <dbReference type="Pfam" id="PF00850"/>
    </source>
</evidence>
<proteinExistence type="predicted"/>
<evidence type="ECO:0000313" key="4">
    <source>
        <dbReference type="Proteomes" id="UP000030745"/>
    </source>
</evidence>
<dbReference type="GeneID" id="24129713"/>
<dbReference type="AlphaFoldDB" id="A0A067CKY5"/>
<dbReference type="EMBL" id="KK583218">
    <property type="protein sequence ID" value="KDO27191.1"/>
    <property type="molecule type" value="Genomic_DNA"/>
</dbReference>
<evidence type="ECO:0000313" key="3">
    <source>
        <dbReference type="EMBL" id="KDO27191.1"/>
    </source>
</evidence>
<name>A0A067CKY5_SAPPC</name>
<dbReference type="InterPro" id="IPR023801">
    <property type="entry name" value="His_deacetylse_dom"/>
</dbReference>
<organism evidence="3 4">
    <name type="scientific">Saprolegnia parasitica (strain CBS 223.65)</name>
    <dbReference type="NCBI Taxonomy" id="695850"/>
    <lineage>
        <taxon>Eukaryota</taxon>
        <taxon>Sar</taxon>
        <taxon>Stramenopiles</taxon>
        <taxon>Oomycota</taxon>
        <taxon>Saprolegniomycetes</taxon>
        <taxon>Saprolegniales</taxon>
        <taxon>Saprolegniaceae</taxon>
        <taxon>Saprolegnia</taxon>
    </lineage>
</organism>
<sequence length="535" mass="59223">MEPTSRRRAYPGSVIRRRQRSPRATHWVHDQRARTGRANDGPLAAALHLGKRHNHEKSPDPSALSSTQRAWSTGADAVSRNLLDVLDEEGDTTLIVYQPSCLDHHTGHHQENRQRVAALCGPNGVLNLPRFQHLRWAPLDQLVPARLLDLERVHSREYLHHLQLTCALLPPQDAGLSIQNEFEGHRSYKQWIQTHKAGICHADTICDAATDLDPDMPISRESFMTARYAVGAVLHAVDEVVCGRSRNAFVVVRPPGHHAGPYGCVENDAFHKSPGGCSCGFCLLNNVAIGAAYAMATYGPSYYSKATTSHATVHRVAIIDFDVHHGNGTEEIVRNLRSHDHRYPLPPSWAPKTFRSFMPWRDDDDVGTAFYPGSGRGPHGRNELASCNTIVNIPLTNLGAGGKRGTERTRRELTERASSEFQSKATEILLPALRAFAPDLILISSGFDGHVDDYYHCLTEWDYEWITQRLVEIADNCCDGRIVSVLEGGYSLEPPSKGSSSNLAHRHGRDVDPDLIKFGAMARSCAAHVTALSRD</sequence>
<dbReference type="GO" id="GO:0000118">
    <property type="term" value="C:histone deacetylase complex"/>
    <property type="evidence" value="ECO:0007669"/>
    <property type="project" value="TreeGrafter"/>
</dbReference>
<gene>
    <name evidence="3" type="ORF">SPRG_07440</name>
</gene>
<protein>
    <recommendedName>
        <fullName evidence="2">Histone deacetylase domain-containing protein</fullName>
    </recommendedName>
</protein>
<accession>A0A067CKY5</accession>
<dbReference type="SUPFAM" id="SSF52768">
    <property type="entry name" value="Arginase/deacetylase"/>
    <property type="match status" value="1"/>
</dbReference>
<dbReference type="Pfam" id="PF00850">
    <property type="entry name" value="Hist_deacetyl"/>
    <property type="match status" value="1"/>
</dbReference>
<dbReference type="PANTHER" id="PTHR10625">
    <property type="entry name" value="HISTONE DEACETYLASE HDAC1-RELATED"/>
    <property type="match status" value="1"/>
</dbReference>
<dbReference type="RefSeq" id="XP_012201969.1">
    <property type="nucleotide sequence ID" value="XM_012346579.1"/>
</dbReference>
<dbReference type="STRING" id="695850.A0A067CKY5"/>
<dbReference type="InterPro" id="IPR037138">
    <property type="entry name" value="His_deacetylse_dom_sf"/>
</dbReference>
<reference evidence="3 4" key="1">
    <citation type="journal article" date="2013" name="PLoS Genet.">
        <title>Distinctive expansion of potential virulence genes in the genome of the oomycete fish pathogen Saprolegnia parasitica.</title>
        <authorList>
            <person name="Jiang R.H."/>
            <person name="de Bruijn I."/>
            <person name="Haas B.J."/>
            <person name="Belmonte R."/>
            <person name="Lobach L."/>
            <person name="Christie J."/>
            <person name="van den Ackerveken G."/>
            <person name="Bottin A."/>
            <person name="Bulone V."/>
            <person name="Diaz-Moreno S.M."/>
            <person name="Dumas B."/>
            <person name="Fan L."/>
            <person name="Gaulin E."/>
            <person name="Govers F."/>
            <person name="Grenville-Briggs L.J."/>
            <person name="Horner N.R."/>
            <person name="Levin J.Z."/>
            <person name="Mammella M."/>
            <person name="Meijer H.J."/>
            <person name="Morris P."/>
            <person name="Nusbaum C."/>
            <person name="Oome S."/>
            <person name="Phillips A.J."/>
            <person name="van Rooyen D."/>
            <person name="Rzeszutek E."/>
            <person name="Saraiva M."/>
            <person name="Secombes C.J."/>
            <person name="Seidl M.F."/>
            <person name="Snel B."/>
            <person name="Stassen J.H."/>
            <person name="Sykes S."/>
            <person name="Tripathy S."/>
            <person name="van den Berg H."/>
            <person name="Vega-Arreguin J.C."/>
            <person name="Wawra S."/>
            <person name="Young S.K."/>
            <person name="Zeng Q."/>
            <person name="Dieguez-Uribeondo J."/>
            <person name="Russ C."/>
            <person name="Tyler B.M."/>
            <person name="van West P."/>
        </authorList>
    </citation>
    <scope>NUCLEOTIDE SEQUENCE [LARGE SCALE GENOMIC DNA]</scope>
    <source>
        <strain evidence="3 4">CBS 223.65</strain>
    </source>
</reference>
<dbReference type="GO" id="GO:0040029">
    <property type="term" value="P:epigenetic regulation of gene expression"/>
    <property type="evidence" value="ECO:0007669"/>
    <property type="project" value="TreeGrafter"/>
</dbReference>
<feature type="region of interest" description="Disordered" evidence="1">
    <location>
        <begin position="1"/>
        <end position="40"/>
    </location>
</feature>
<dbReference type="Gene3D" id="3.40.800.20">
    <property type="entry name" value="Histone deacetylase domain"/>
    <property type="match status" value="1"/>
</dbReference>
<dbReference type="KEGG" id="spar:SPRG_07440"/>
<dbReference type="OrthoDB" id="424012at2759"/>
<feature type="domain" description="Histone deacetylase" evidence="2">
    <location>
        <begin position="141"/>
        <end position="497"/>
    </location>
</feature>
<dbReference type="InterPro" id="IPR023696">
    <property type="entry name" value="Ureohydrolase_dom_sf"/>
</dbReference>